<comment type="caution">
    <text evidence="4">The sequence shown here is derived from an EMBL/GenBank/DDBJ whole genome shotgun (WGS) entry which is preliminary data.</text>
</comment>
<dbReference type="CDD" id="cd17352">
    <property type="entry name" value="MFS_MCT_SLC16"/>
    <property type="match status" value="1"/>
</dbReference>
<keyword evidence="2" id="KW-0812">Transmembrane</keyword>
<dbReference type="GO" id="GO:0016020">
    <property type="term" value="C:membrane"/>
    <property type="evidence" value="ECO:0007669"/>
    <property type="project" value="UniProtKB-SubCell"/>
</dbReference>
<feature type="transmembrane region" description="Helical" evidence="2">
    <location>
        <begin position="112"/>
        <end position="138"/>
    </location>
</feature>
<reference evidence="4" key="1">
    <citation type="journal article" date="2023" name="Mol. Biol. Evol.">
        <title>Third-Generation Sequencing Reveals the Adaptive Role of the Epigenome in Three Deep-Sea Polychaetes.</title>
        <authorList>
            <person name="Perez M."/>
            <person name="Aroh O."/>
            <person name="Sun Y."/>
            <person name="Lan Y."/>
            <person name="Juniper S.K."/>
            <person name="Young C.R."/>
            <person name="Angers B."/>
            <person name="Qian P.Y."/>
        </authorList>
    </citation>
    <scope>NUCLEOTIDE SEQUENCE</scope>
    <source>
        <strain evidence="4">R07B-5</strain>
    </source>
</reference>
<evidence type="ECO:0000259" key="3">
    <source>
        <dbReference type="PROSITE" id="PS50850"/>
    </source>
</evidence>
<dbReference type="EMBL" id="JAODUO010000581">
    <property type="protein sequence ID" value="KAK2177754.1"/>
    <property type="molecule type" value="Genomic_DNA"/>
</dbReference>
<organism evidence="4 5">
    <name type="scientific">Ridgeia piscesae</name>
    <name type="common">Tubeworm</name>
    <dbReference type="NCBI Taxonomy" id="27915"/>
    <lineage>
        <taxon>Eukaryota</taxon>
        <taxon>Metazoa</taxon>
        <taxon>Spiralia</taxon>
        <taxon>Lophotrochozoa</taxon>
        <taxon>Annelida</taxon>
        <taxon>Polychaeta</taxon>
        <taxon>Sedentaria</taxon>
        <taxon>Canalipalpata</taxon>
        <taxon>Sabellida</taxon>
        <taxon>Siboglinidae</taxon>
        <taxon>Ridgeia</taxon>
    </lineage>
</organism>
<dbReference type="InterPro" id="IPR020846">
    <property type="entry name" value="MFS_dom"/>
</dbReference>
<feature type="transmembrane region" description="Helical" evidence="2">
    <location>
        <begin position="422"/>
        <end position="443"/>
    </location>
</feature>
<feature type="domain" description="Major facilitator superfamily (MFS) profile" evidence="3">
    <location>
        <begin position="22"/>
        <end position="444"/>
    </location>
</feature>
<dbReference type="AlphaFoldDB" id="A0AAD9KU83"/>
<dbReference type="Pfam" id="PF07690">
    <property type="entry name" value="MFS_1"/>
    <property type="match status" value="1"/>
</dbReference>
<evidence type="ECO:0000256" key="2">
    <source>
        <dbReference type="SAM" id="Phobius"/>
    </source>
</evidence>
<dbReference type="Proteomes" id="UP001209878">
    <property type="component" value="Unassembled WGS sequence"/>
</dbReference>
<evidence type="ECO:0000256" key="1">
    <source>
        <dbReference type="ARBA" id="ARBA00004141"/>
    </source>
</evidence>
<dbReference type="PROSITE" id="PS50850">
    <property type="entry name" value="MFS"/>
    <property type="match status" value="1"/>
</dbReference>
<proteinExistence type="predicted"/>
<feature type="transmembrane region" description="Helical" evidence="2">
    <location>
        <begin position="145"/>
        <end position="165"/>
    </location>
</feature>
<accession>A0AAD9KU83</accession>
<dbReference type="PANTHER" id="PTHR11360:SF306">
    <property type="entry name" value="RE01051P"/>
    <property type="match status" value="1"/>
</dbReference>
<dbReference type="PANTHER" id="PTHR11360">
    <property type="entry name" value="MONOCARBOXYLATE TRANSPORTER"/>
    <property type="match status" value="1"/>
</dbReference>
<feature type="transmembrane region" description="Helical" evidence="2">
    <location>
        <begin position="59"/>
        <end position="80"/>
    </location>
</feature>
<feature type="transmembrane region" description="Helical" evidence="2">
    <location>
        <begin position="331"/>
        <end position="349"/>
    </location>
</feature>
<name>A0AAD9KU83_RIDPI</name>
<dbReference type="InterPro" id="IPR011701">
    <property type="entry name" value="MFS"/>
</dbReference>
<feature type="transmembrane region" description="Helical" evidence="2">
    <location>
        <begin position="87"/>
        <end position="106"/>
    </location>
</feature>
<comment type="subcellular location">
    <subcellularLocation>
        <location evidence="1">Membrane</location>
        <topology evidence="1">Multi-pass membrane protein</topology>
    </subcellularLocation>
</comment>
<protein>
    <recommendedName>
        <fullName evidence="3">Major facilitator superfamily (MFS) profile domain-containing protein</fullName>
    </recommendedName>
</protein>
<dbReference type="InterPro" id="IPR036259">
    <property type="entry name" value="MFS_trans_sf"/>
</dbReference>
<feature type="transmembrane region" description="Helical" evidence="2">
    <location>
        <begin position="21"/>
        <end position="47"/>
    </location>
</feature>
<gene>
    <name evidence="4" type="ORF">NP493_581g00000</name>
</gene>
<evidence type="ECO:0000313" key="5">
    <source>
        <dbReference type="Proteomes" id="UP001209878"/>
    </source>
</evidence>
<keyword evidence="2" id="KW-1133">Transmembrane helix</keyword>
<keyword evidence="5" id="KW-1185">Reference proteome</keyword>
<dbReference type="Gene3D" id="1.20.1250.20">
    <property type="entry name" value="MFS general substrate transporter like domains"/>
    <property type="match status" value="1"/>
</dbReference>
<feature type="transmembrane region" description="Helical" evidence="2">
    <location>
        <begin position="384"/>
        <end position="402"/>
    </location>
</feature>
<dbReference type="InterPro" id="IPR050327">
    <property type="entry name" value="Proton-linked_MCT"/>
</dbReference>
<evidence type="ECO:0000313" key="4">
    <source>
        <dbReference type="EMBL" id="KAK2177754.1"/>
    </source>
</evidence>
<feature type="transmembrane region" description="Helical" evidence="2">
    <location>
        <begin position="171"/>
        <end position="195"/>
    </location>
</feature>
<keyword evidence="2" id="KW-0472">Membrane</keyword>
<feature type="transmembrane region" description="Helical" evidence="2">
    <location>
        <begin position="355"/>
        <end position="377"/>
    </location>
</feature>
<dbReference type="GO" id="GO:0008028">
    <property type="term" value="F:monocarboxylic acid transmembrane transporter activity"/>
    <property type="evidence" value="ECO:0007669"/>
    <property type="project" value="TreeGrafter"/>
</dbReference>
<sequence length="453" mass="49459">MQEKPHLARAVPKDTGWAWMALLGTAIVQFLVTGGCVDSFGVLFTTIQQKFDATATQTAWIHATLAFCCLITATPATLLCRRIGTRPVVIIGGILMTVGFALSAFADNIWMMYITYGLVAGVGAGLSYAPSIVIIGTYFEKRRALAYGIVFCSASVGSFIAPPAVRYILDSYGLEGTCLIMGGVAFHATVSGMLFRPPQFYLARYLMRERFCRKTTPFQSEECTQDDIILECNANTSNDITVTADNLQPNEPPSKWNILKNPLLHIYIVSFSLVDSTYHNIFTMIPPHASDIGIDSYKAVNLLTIAGISGSVSRLLTGWFADFSLVGKKHFYLVSIAICAVALCVFPLVGQFAHMAVPCAICGMLAGSVNVLAPVLLAEEFGVVYIPVTYGVMYSMSAFFYLASPVLMGFLRDLTGRWDDSFFVSGSLVMFAAILNLAEPWALKRGRKQMEQK</sequence>
<dbReference type="SUPFAM" id="SSF103473">
    <property type="entry name" value="MFS general substrate transporter"/>
    <property type="match status" value="1"/>
</dbReference>